<protein>
    <submittedName>
        <fullName evidence="2">Uncharacterized protein</fullName>
    </submittedName>
</protein>
<dbReference type="PANTHER" id="PTHR42076">
    <property type="entry name" value="CYANOVIRIN-N HOMOLOG"/>
    <property type="match status" value="1"/>
</dbReference>
<evidence type="ECO:0000313" key="3">
    <source>
        <dbReference type="Proteomes" id="UP001174694"/>
    </source>
</evidence>
<dbReference type="PANTHER" id="PTHR42076:SF1">
    <property type="entry name" value="CYANOVIRIN-N DOMAIN-CONTAINING PROTEIN"/>
    <property type="match status" value="1"/>
</dbReference>
<evidence type="ECO:0000313" key="2">
    <source>
        <dbReference type="EMBL" id="KAJ9143776.1"/>
    </source>
</evidence>
<keyword evidence="3" id="KW-1185">Reference proteome</keyword>
<dbReference type="EMBL" id="JANBVO010000018">
    <property type="protein sequence ID" value="KAJ9143776.1"/>
    <property type="molecule type" value="Genomic_DNA"/>
</dbReference>
<dbReference type="Proteomes" id="UP001174694">
    <property type="component" value="Unassembled WGS sequence"/>
</dbReference>
<gene>
    <name evidence="2" type="ORF">NKR23_g6437</name>
</gene>
<name>A0AA38RZA9_9PEZI</name>
<dbReference type="AlphaFoldDB" id="A0AA38RZA9"/>
<reference evidence="2" key="1">
    <citation type="submission" date="2022-07" db="EMBL/GenBank/DDBJ databases">
        <title>Fungi with potential for degradation of polypropylene.</title>
        <authorList>
            <person name="Gostincar C."/>
        </authorList>
    </citation>
    <scope>NUCLEOTIDE SEQUENCE</scope>
    <source>
        <strain evidence="2">EXF-13308</strain>
    </source>
</reference>
<evidence type="ECO:0000256" key="1">
    <source>
        <dbReference type="SAM" id="MobiDB-lite"/>
    </source>
</evidence>
<feature type="compositionally biased region" description="Acidic residues" evidence="1">
    <location>
        <begin position="194"/>
        <end position="203"/>
    </location>
</feature>
<feature type="region of interest" description="Disordered" evidence="1">
    <location>
        <begin position="177"/>
        <end position="204"/>
    </location>
</feature>
<organism evidence="2 3">
    <name type="scientific">Pleurostoma richardsiae</name>
    <dbReference type="NCBI Taxonomy" id="41990"/>
    <lineage>
        <taxon>Eukaryota</taxon>
        <taxon>Fungi</taxon>
        <taxon>Dikarya</taxon>
        <taxon>Ascomycota</taxon>
        <taxon>Pezizomycotina</taxon>
        <taxon>Sordariomycetes</taxon>
        <taxon>Sordariomycetidae</taxon>
        <taxon>Calosphaeriales</taxon>
        <taxon>Pleurostomataceae</taxon>
        <taxon>Pleurostoma</taxon>
    </lineage>
</organism>
<comment type="caution">
    <text evidence="2">The sequence shown here is derived from an EMBL/GenBank/DDBJ whole genome shotgun (WGS) entry which is preliminary data.</text>
</comment>
<proteinExistence type="predicted"/>
<sequence>MTIWDDIGDAFSRDGVVTRFTEKIPVVGLATAGVQALAGNGEHAKRALANNFNSVITTAGTVGGFMVGGPVGAVAGGALGSSLGIGAEYAMSTTIDDPNVRGNTGDTSLQRFTTDAFLAGATGMLGGGGGSAVLKQVGSTLGKEVGKSVAKETGASLVRTAVAGTAGQIGQAALDTFGPRSQEQQQGYPRPENPQDEGDDEKDPEQLIRAISPRQAAVGSNYCDLLTAAKTQFAAYGRTTTNQPYTVDMAGQFGQLRNYFVCNVAHAITYDMWQTAKAEIRAKLVTDAYGSHVRQAIQLSGVQGSQAIVQQWNDLLNQLLNTEVVDTALALDEDYRIPRKRLVSPF</sequence>
<accession>A0AA38RZA9</accession>